<dbReference type="FunFam" id="3.40.33.10:FF:000010">
    <property type="entry name" value="Predicted protein"/>
    <property type="match status" value="1"/>
</dbReference>
<dbReference type="Proteomes" id="UP000759131">
    <property type="component" value="Unassembled WGS sequence"/>
</dbReference>
<evidence type="ECO:0000313" key="4">
    <source>
        <dbReference type="Proteomes" id="UP000759131"/>
    </source>
</evidence>
<accession>A0A7R9PU09</accession>
<dbReference type="InterPro" id="IPR014044">
    <property type="entry name" value="CAP_dom"/>
</dbReference>
<dbReference type="PRINTS" id="PR00837">
    <property type="entry name" value="V5TPXLIKE"/>
</dbReference>
<name>A0A7R9PU09_9ACAR</name>
<feature type="compositionally biased region" description="Polar residues" evidence="1">
    <location>
        <begin position="333"/>
        <end position="346"/>
    </location>
</feature>
<keyword evidence="4" id="KW-1185">Reference proteome</keyword>
<dbReference type="EMBL" id="OC854642">
    <property type="protein sequence ID" value="CAD7619853.1"/>
    <property type="molecule type" value="Genomic_DNA"/>
</dbReference>
<protein>
    <recommendedName>
        <fullName evidence="2">SCP domain-containing protein</fullName>
    </recommendedName>
</protein>
<dbReference type="SMART" id="SM00198">
    <property type="entry name" value="SCP"/>
    <property type="match status" value="1"/>
</dbReference>
<feature type="region of interest" description="Disordered" evidence="1">
    <location>
        <begin position="301"/>
        <end position="346"/>
    </location>
</feature>
<feature type="domain" description="SCP" evidence="2">
    <location>
        <begin position="154"/>
        <end position="291"/>
    </location>
</feature>
<evidence type="ECO:0000256" key="1">
    <source>
        <dbReference type="SAM" id="MobiDB-lite"/>
    </source>
</evidence>
<dbReference type="EMBL" id="CAJPIZ010000067">
    <property type="protein sequence ID" value="CAG2100283.1"/>
    <property type="molecule type" value="Genomic_DNA"/>
</dbReference>
<proteinExistence type="predicted"/>
<dbReference type="CDD" id="cd05382">
    <property type="entry name" value="CAP_GAPR1-like"/>
    <property type="match status" value="1"/>
</dbReference>
<dbReference type="InterPro" id="IPR001283">
    <property type="entry name" value="CRISP-related"/>
</dbReference>
<dbReference type="InterPro" id="IPR034113">
    <property type="entry name" value="SCP_GAPR1-like"/>
</dbReference>
<dbReference type="AlphaFoldDB" id="A0A7R9PU09"/>
<dbReference type="Gene3D" id="3.40.33.10">
    <property type="entry name" value="CAP"/>
    <property type="match status" value="1"/>
</dbReference>
<evidence type="ECO:0000259" key="2">
    <source>
        <dbReference type="SMART" id="SM00198"/>
    </source>
</evidence>
<feature type="region of interest" description="Disordered" evidence="1">
    <location>
        <begin position="50"/>
        <end position="120"/>
    </location>
</feature>
<reference evidence="3" key="1">
    <citation type="submission" date="2020-11" db="EMBL/GenBank/DDBJ databases">
        <authorList>
            <person name="Tran Van P."/>
        </authorList>
    </citation>
    <scope>NUCLEOTIDE SEQUENCE</scope>
</reference>
<dbReference type="OrthoDB" id="337038at2759"/>
<dbReference type="PRINTS" id="PR00838">
    <property type="entry name" value="V5ALLERGEN"/>
</dbReference>
<dbReference type="InterPro" id="IPR035940">
    <property type="entry name" value="CAP_sf"/>
</dbReference>
<dbReference type="SUPFAM" id="SSF55797">
    <property type="entry name" value="PR-1-like"/>
    <property type="match status" value="1"/>
</dbReference>
<dbReference type="PANTHER" id="PTHR10334">
    <property type="entry name" value="CYSTEINE-RICH SECRETORY PROTEIN-RELATED"/>
    <property type="match status" value="1"/>
</dbReference>
<gene>
    <name evidence="3" type="ORF">OSB1V03_LOCUS351</name>
</gene>
<dbReference type="InterPro" id="IPR002413">
    <property type="entry name" value="V5_allergen-like"/>
</dbReference>
<dbReference type="Pfam" id="PF00188">
    <property type="entry name" value="CAP"/>
    <property type="match status" value="1"/>
</dbReference>
<sequence length="346" mass="38919">MDYILRKFKYKQKPVQSSAPDLVVTSPQSMATDSNSSKFEFELEERLSLHSFHSSPDKHRVRRHTAGHSSDTQLANGVHRVGGESGAAASSGHRRQSHQYSSHYSLNSSPSHSSASSDGPELRLNAAVHKILMGRPVIVRRHYYDDDIQIGDNSFAVDCQYWHNFFRAKHGSPPLSVSYRLVNMAQEWANYLAHTDSYKYRNSEGIGENLMCKWTCHPDFDPPGEEIVRFWYSEMESYNFNIDPAIMHTLANHFTQIVWKSTVEFGIGKAHTRGGKLIVVANYRPSGNIIGGFQDNVLPRIKDDSHHKKSKTNTTSRTSGVDDNAAEDMDSLNEASIQTQSLLSST</sequence>
<evidence type="ECO:0000313" key="3">
    <source>
        <dbReference type="EMBL" id="CAD7619853.1"/>
    </source>
</evidence>
<feature type="compositionally biased region" description="Low complexity" evidence="1">
    <location>
        <begin position="98"/>
        <end position="117"/>
    </location>
</feature>
<organism evidence="3">
    <name type="scientific">Medioppia subpectinata</name>
    <dbReference type="NCBI Taxonomy" id="1979941"/>
    <lineage>
        <taxon>Eukaryota</taxon>
        <taxon>Metazoa</taxon>
        <taxon>Ecdysozoa</taxon>
        <taxon>Arthropoda</taxon>
        <taxon>Chelicerata</taxon>
        <taxon>Arachnida</taxon>
        <taxon>Acari</taxon>
        <taxon>Acariformes</taxon>
        <taxon>Sarcoptiformes</taxon>
        <taxon>Oribatida</taxon>
        <taxon>Brachypylina</taxon>
        <taxon>Oppioidea</taxon>
        <taxon>Oppiidae</taxon>
        <taxon>Medioppia</taxon>
    </lineage>
</organism>
<feature type="region of interest" description="Disordered" evidence="1">
    <location>
        <begin position="15"/>
        <end position="37"/>
    </location>
</feature>